<feature type="chain" id="PRO_5017236159" description="Anaphylatoxin-like domain-containing protein" evidence="5">
    <location>
        <begin position="23"/>
        <end position="1631"/>
    </location>
</feature>
<dbReference type="Gene3D" id="1.50.10.20">
    <property type="match status" value="1"/>
</dbReference>
<dbReference type="Pfam" id="PF07677">
    <property type="entry name" value="A2M_recep"/>
    <property type="match status" value="1"/>
</dbReference>
<evidence type="ECO:0000259" key="7">
    <source>
        <dbReference type="PROSITE" id="PS50189"/>
    </source>
</evidence>
<dbReference type="FunFam" id="2.60.40.10:FF:000155">
    <property type="entry name" value="complement C3 isoform X1"/>
    <property type="match status" value="1"/>
</dbReference>
<dbReference type="Pfam" id="PF07678">
    <property type="entry name" value="TED_complement"/>
    <property type="match status" value="1"/>
</dbReference>
<dbReference type="Gene3D" id="2.20.130.20">
    <property type="match status" value="1"/>
</dbReference>
<dbReference type="Ensembl" id="ENSPNAT00000027793.2">
    <property type="protein sequence ID" value="ENSPNAP00000035163.1"/>
    <property type="gene ID" value="ENSPNAG00000006355.2"/>
</dbReference>
<dbReference type="GeneTree" id="ENSGT00940000154063"/>
<dbReference type="STRING" id="42514.ENSPNAP00000035163"/>
<dbReference type="InterPro" id="IPR041555">
    <property type="entry name" value="MG3"/>
</dbReference>
<dbReference type="InterPro" id="IPR011626">
    <property type="entry name" value="Alpha-macroglobulin_TED"/>
</dbReference>
<dbReference type="PROSITE" id="PS01177">
    <property type="entry name" value="ANAPHYLATOXIN_1"/>
    <property type="match status" value="1"/>
</dbReference>
<dbReference type="OMA" id="ICNAVKW"/>
<evidence type="ECO:0000256" key="1">
    <source>
        <dbReference type="ARBA" id="ARBA00004613"/>
    </source>
</evidence>
<reference evidence="8 9" key="1">
    <citation type="submission" date="2020-10" db="EMBL/GenBank/DDBJ databases">
        <title>Pygocentrus nattereri (red-bellied piranha) genome, fPygNat1, primary haplotype.</title>
        <authorList>
            <person name="Myers G."/>
            <person name="Meyer A."/>
            <person name="Karagic N."/>
            <person name="Pippel M."/>
            <person name="Winkler S."/>
            <person name="Tracey A."/>
            <person name="Wood J."/>
            <person name="Formenti G."/>
            <person name="Howe K."/>
            <person name="Fedrigo O."/>
            <person name="Jarvis E.D."/>
        </authorList>
    </citation>
    <scope>NUCLEOTIDE SEQUENCE [LARGE SCALE GENOMIC DNA]</scope>
</reference>
<evidence type="ECO:0008006" key="10">
    <source>
        <dbReference type="Google" id="ProtNLM"/>
    </source>
</evidence>
<dbReference type="CDD" id="cd00017">
    <property type="entry name" value="ANATO"/>
    <property type="match status" value="1"/>
</dbReference>
<dbReference type="GeneID" id="108442218"/>
<dbReference type="Gene3D" id="2.60.120.1540">
    <property type="match status" value="1"/>
</dbReference>
<dbReference type="Pfam" id="PF00207">
    <property type="entry name" value="A2M"/>
    <property type="match status" value="1"/>
</dbReference>
<dbReference type="InterPro" id="IPR047565">
    <property type="entry name" value="Alpha-macroglob_thiol-ester_cl"/>
</dbReference>
<evidence type="ECO:0000256" key="4">
    <source>
        <dbReference type="ARBA" id="ARBA00023157"/>
    </source>
</evidence>
<dbReference type="PANTHER" id="PTHR11412">
    <property type="entry name" value="MACROGLOBULIN / COMPLEMENT"/>
    <property type="match status" value="1"/>
</dbReference>
<dbReference type="InterPro" id="IPR000020">
    <property type="entry name" value="Anaphylatoxin/fibulin"/>
</dbReference>
<dbReference type="FunFam" id="2.60.40.1940:FF:000001">
    <property type="entry name" value="Complement component C3"/>
    <property type="match status" value="1"/>
</dbReference>
<dbReference type="InterPro" id="IPR011625">
    <property type="entry name" value="A2M_N_BRD"/>
</dbReference>
<dbReference type="PROSITE" id="PS50189">
    <property type="entry name" value="NTR"/>
    <property type="match status" value="1"/>
</dbReference>
<dbReference type="SMART" id="SM01360">
    <property type="entry name" value="A2M"/>
    <property type="match status" value="1"/>
</dbReference>
<dbReference type="InterPro" id="IPR001134">
    <property type="entry name" value="Netrin_domain"/>
</dbReference>
<dbReference type="SUPFAM" id="SSF49410">
    <property type="entry name" value="Alpha-macroglobulin receptor domain"/>
    <property type="match status" value="1"/>
</dbReference>
<keyword evidence="4" id="KW-1015">Disulfide bond</keyword>
<dbReference type="PROSITE" id="PS01178">
    <property type="entry name" value="ANAPHYLATOXIN_2"/>
    <property type="match status" value="1"/>
</dbReference>
<dbReference type="SMART" id="SM01359">
    <property type="entry name" value="A2M_N_2"/>
    <property type="match status" value="1"/>
</dbReference>
<sequence>MGLVDLLWITAALLTSPLLTLCQPLYILSAPQIMRVAKPERVLVEIQDCKELNPINVNIKVMSYPRKDRDLIATAVTLKPKDNFQALVDIKIPFIDDVFETDPDIKQYVFLRATFDGPQIVEKAVMVSFQSGYIFIQTDKTIYTPDSTVRYRVFPLTIEAKATVSPVVVEIVTPEGIIIQRDQYTSSKSLDYKLGSPISNGIWKIAASFKDSPDKNFTAEFEVKEYVLPSFEVKLNPKKSFFYTEDKEFHVEIKAKYLFGLDVEGSAFVVFGVFNDSKKISIPSSLARVDIKKGQGEAVLKRDHILQTFKNIDELVGKTMYMSASVLTEAGSEMVEAERRGIHIVKAPYTIHFTRTPKYFKPGMPFDFRVYVTNPDETPADKVAVLVTPGEVTGITDKNGIAKIVINTQKGASTLDITVCTVTEGIPAEKKMTAYAYKPKEGSQNYLHIDITTGLLNVGNQVTLKLNLGTSTVGNQDFTYMVLSKGRIITAERFRKSDNAVIAVPLTVTKEMLPSFRVVAYYHVGSSEVVADSIWVDVEDTCMGSLKVNVEQVEAAYAPNDVFALKITGDPGAKVGLVAVDKGIYVLNNKNRLTQTKIWDTIEKHDLACTAGSGKDSMGVFYDAGLLFSSNSAGGTLERRDLSCSSEQKRKRRDLSKTELRKTLVGSYSENLRHCCMDGMVNNLLGYTCERRAEYVEEGDECRQAFLSCCKKMTEARQETIQEELILARSEEEDGDDMFDDITTRSFFPESWMWMDETLPQCKDPGKCQIIKDHRFPESITTWVVTAISMSTEYGICVADPVEFIVRKGFFVDLKLPYSAVVNEQIEIKAIVHNLGSSSLDRVTVELKETQSVCSLASYKKKYRTTVSIGGKSSRAVPFIIIPLAKGEHDIEVTVRDPNGFSDGVRKKLKVVTQGILRSTGEQTLILEPEKHGGTQRSEIKRSFLDNQMPDTEAHTYIAVRGRPMAQLIKEAISGKGLESLIKKPRGCAEQNLLAMVLPLLAANFLDKTNQWEDVGVEKRPEALGYITAGYINELSYLKSDGSFAVFPSLSGSTWLTAYVVRMFSMADSLVSIDHNVICNAVKWLILNAQMPDGVFRELYSVSSSAMQGKASPLTMTAFVLIALQEAKPICIERVSSLQPRMDAATEYIARHIASETDPYAVAMVSYALANANKLQLQLLFRYASPDASHWPVDKSPTFTLEATGYALMALLKIGDFKNALPVVQWLKINQNFHSTQATAVVFQALAKYLIEVPPKSIGKGMEVTVTSTERSSSFKNVFTKASRGLQRSGRFPASGDLKVEVSGEGEGSMSVITWYYVKPDENSTKCKNFDLDVQFIRNKTPSYAGAHASYTLSIETKFLNDTESSMTILDIGLLTGFVPDTSDLEKLMGTDRYIQKFEMDKHLSDRGSLIIYLKKVSNVVKDRVVFRIHQMLHVGLPQPVGITVYEYYAPENRCVKFYDAAERTSGKLYTLCPTEVCSCAEANCPQLKAPDEDERKTQACKNHDFAYKANLKDIKQTGSTYSYVFTIVQILKEGSDPVQPQDQRDFLVHDKCRTKLKLIKGKDYLLMGPDPQRIQEKKEKLPRYRYLFGSGTWVEYWPTIRESQESQEYKEIYNSLSTLSFVLINHGCTT</sequence>
<dbReference type="InterPro" id="IPR018933">
    <property type="entry name" value="Netrin_module_non-TIMP"/>
</dbReference>
<dbReference type="Gene3D" id="1.20.91.20">
    <property type="entry name" value="Anaphylotoxins (complement system)"/>
    <property type="match status" value="1"/>
</dbReference>
<feature type="domain" description="NTR" evidence="7">
    <location>
        <begin position="1485"/>
        <end position="1629"/>
    </location>
</feature>
<dbReference type="Gene3D" id="2.60.40.1930">
    <property type="match status" value="3"/>
</dbReference>
<evidence type="ECO:0000256" key="3">
    <source>
        <dbReference type="ARBA" id="ARBA00022966"/>
    </source>
</evidence>
<dbReference type="Pfam" id="PF17789">
    <property type="entry name" value="MG4"/>
    <property type="match status" value="1"/>
</dbReference>
<dbReference type="SMART" id="SM00104">
    <property type="entry name" value="ANATO"/>
    <property type="match status" value="1"/>
</dbReference>
<dbReference type="InterPro" id="IPR040839">
    <property type="entry name" value="MG4"/>
</dbReference>
<dbReference type="Gene3D" id="2.40.50.120">
    <property type="match status" value="1"/>
</dbReference>
<dbReference type="InterPro" id="IPR013783">
    <property type="entry name" value="Ig-like_fold"/>
</dbReference>
<dbReference type="SUPFAM" id="SSF47686">
    <property type="entry name" value="Anaphylotoxins (complement system)"/>
    <property type="match status" value="1"/>
</dbReference>
<dbReference type="Pfam" id="PF07703">
    <property type="entry name" value="A2M_BRD"/>
    <property type="match status" value="1"/>
</dbReference>
<dbReference type="InterPro" id="IPR041425">
    <property type="entry name" value="C3/4/5_MG1"/>
</dbReference>
<dbReference type="SUPFAM" id="SSF48239">
    <property type="entry name" value="Terpenoid cyclases/Protein prenyltransferases"/>
    <property type="match status" value="1"/>
</dbReference>
<dbReference type="SMART" id="SM01361">
    <property type="entry name" value="A2M_recep"/>
    <property type="match status" value="1"/>
</dbReference>
<evidence type="ECO:0000256" key="2">
    <source>
        <dbReference type="ARBA" id="ARBA00022525"/>
    </source>
</evidence>
<dbReference type="SMART" id="SM01419">
    <property type="entry name" value="Thiol-ester_cl"/>
    <property type="match status" value="1"/>
</dbReference>
<dbReference type="RefSeq" id="XP_017577647.1">
    <property type="nucleotide sequence ID" value="XM_017722158.1"/>
</dbReference>
<keyword evidence="5" id="KW-0732">Signal</keyword>
<proteinExistence type="predicted"/>
<dbReference type="SMART" id="SM00643">
    <property type="entry name" value="C345C"/>
    <property type="match status" value="1"/>
</dbReference>
<dbReference type="InterPro" id="IPR036595">
    <property type="entry name" value="A-macroglobulin_rcpt-bd_sf"/>
</dbReference>
<dbReference type="Gene3D" id="6.20.50.160">
    <property type="match status" value="1"/>
</dbReference>
<dbReference type="InterPro" id="IPR018081">
    <property type="entry name" value="Anaphylatoxin_comp_syst"/>
</dbReference>
<dbReference type="InterPro" id="IPR019742">
    <property type="entry name" value="MacrogloblnA2_CS"/>
</dbReference>
<dbReference type="Pfam" id="PF17791">
    <property type="entry name" value="MG3"/>
    <property type="match status" value="1"/>
</dbReference>
<name>A0A3B4EHD5_PYGNA</name>
<evidence type="ECO:0000313" key="9">
    <source>
        <dbReference type="Proteomes" id="UP001501920"/>
    </source>
</evidence>
<evidence type="ECO:0000313" key="8">
    <source>
        <dbReference type="Ensembl" id="ENSPNAP00000035163.1"/>
    </source>
</evidence>
<dbReference type="Gene3D" id="2.60.40.10">
    <property type="entry name" value="Immunoglobulins"/>
    <property type="match status" value="2"/>
</dbReference>
<accession>A0A3B4EHD5</accession>
<dbReference type="PANTHER" id="PTHR11412:SF81">
    <property type="entry name" value="COMPLEMENT C3"/>
    <property type="match status" value="1"/>
</dbReference>
<protein>
    <recommendedName>
        <fullName evidence="10">Anaphylatoxin-like domain-containing protein</fullName>
    </recommendedName>
</protein>
<dbReference type="GO" id="GO:0004866">
    <property type="term" value="F:endopeptidase inhibitor activity"/>
    <property type="evidence" value="ECO:0007669"/>
    <property type="project" value="InterPro"/>
</dbReference>
<feature type="domain" description="Anaphylatoxin-like" evidence="6">
    <location>
        <begin position="675"/>
        <end position="710"/>
    </location>
</feature>
<dbReference type="Pfam" id="PF01835">
    <property type="entry name" value="MG2"/>
    <property type="match status" value="1"/>
</dbReference>
<dbReference type="InterPro" id="IPR050473">
    <property type="entry name" value="A2M/Complement_sys"/>
</dbReference>
<dbReference type="InterPro" id="IPR008930">
    <property type="entry name" value="Terpenoid_cyclase/PrenylTrfase"/>
</dbReference>
<dbReference type="Gene3D" id="2.60.40.690">
    <property type="entry name" value="Alpha-macroglobulin, receptor-binding domain"/>
    <property type="match status" value="1"/>
</dbReference>
<feature type="signal peptide" evidence="5">
    <location>
        <begin position="1"/>
        <end position="22"/>
    </location>
</feature>
<dbReference type="Proteomes" id="UP001501920">
    <property type="component" value="Chromosome 12"/>
</dbReference>
<dbReference type="CDD" id="cd02896">
    <property type="entry name" value="complement_C3_C4_C5"/>
    <property type="match status" value="1"/>
</dbReference>
<dbReference type="PROSITE" id="PS00477">
    <property type="entry name" value="ALPHA_2_MACROGLOBULIN"/>
    <property type="match status" value="1"/>
</dbReference>
<evidence type="ECO:0000256" key="5">
    <source>
        <dbReference type="SAM" id="SignalP"/>
    </source>
</evidence>
<dbReference type="GO" id="GO:0005615">
    <property type="term" value="C:extracellular space"/>
    <property type="evidence" value="ECO:0007669"/>
    <property type="project" value="InterPro"/>
</dbReference>
<dbReference type="InterPro" id="IPR008993">
    <property type="entry name" value="TIMP-like_OB-fold"/>
</dbReference>
<reference evidence="8" key="3">
    <citation type="submission" date="2025-09" db="UniProtKB">
        <authorList>
            <consortium name="Ensembl"/>
        </authorList>
    </citation>
    <scope>IDENTIFICATION</scope>
</reference>
<reference evidence="8" key="2">
    <citation type="submission" date="2025-08" db="UniProtKB">
        <authorList>
            <consortium name="Ensembl"/>
        </authorList>
    </citation>
    <scope>IDENTIFICATION</scope>
</reference>
<evidence type="ECO:0000259" key="6">
    <source>
        <dbReference type="PROSITE" id="PS01178"/>
    </source>
</evidence>
<dbReference type="InterPro" id="IPR001599">
    <property type="entry name" value="Macroglobln_a2"/>
</dbReference>
<dbReference type="Pfam" id="PF01821">
    <property type="entry name" value="ANATO"/>
    <property type="match status" value="1"/>
</dbReference>
<dbReference type="InterPro" id="IPR002890">
    <property type="entry name" value="MG2"/>
</dbReference>
<organism evidence="8 9">
    <name type="scientific">Pygocentrus nattereri</name>
    <name type="common">Red-bellied piranha</name>
    <dbReference type="NCBI Taxonomy" id="42514"/>
    <lineage>
        <taxon>Eukaryota</taxon>
        <taxon>Metazoa</taxon>
        <taxon>Chordata</taxon>
        <taxon>Craniata</taxon>
        <taxon>Vertebrata</taxon>
        <taxon>Euteleostomi</taxon>
        <taxon>Actinopterygii</taxon>
        <taxon>Neopterygii</taxon>
        <taxon>Teleostei</taxon>
        <taxon>Ostariophysi</taxon>
        <taxon>Characiformes</taxon>
        <taxon>Characoidei</taxon>
        <taxon>Pygocentrus</taxon>
    </lineage>
</organism>
<dbReference type="Pfam" id="PF17790">
    <property type="entry name" value="MG1"/>
    <property type="match status" value="1"/>
</dbReference>
<dbReference type="InterPro" id="IPR009048">
    <property type="entry name" value="A-macroglobulin_rcpt-bd"/>
</dbReference>
<keyword evidence="3" id="KW-0882">Thioester bond</keyword>
<dbReference type="Gene3D" id="2.60.40.1940">
    <property type="match status" value="1"/>
</dbReference>
<keyword evidence="2" id="KW-0964">Secreted</keyword>
<dbReference type="OrthoDB" id="6359008at2759"/>
<dbReference type="Pfam" id="PF01759">
    <property type="entry name" value="NTR"/>
    <property type="match status" value="1"/>
</dbReference>
<dbReference type="SUPFAM" id="SSF50242">
    <property type="entry name" value="TIMP-like"/>
    <property type="match status" value="1"/>
</dbReference>
<keyword evidence="9" id="KW-1185">Reference proteome</keyword>
<comment type="subcellular location">
    <subcellularLocation>
        <location evidence="1">Secreted</location>
    </subcellularLocation>
</comment>